<evidence type="ECO:0000256" key="4">
    <source>
        <dbReference type="ARBA" id="ARBA00023163"/>
    </source>
</evidence>
<evidence type="ECO:0000313" key="9">
    <source>
        <dbReference type="Proteomes" id="UP000077755"/>
    </source>
</evidence>
<dbReference type="PANTHER" id="PTHR31003:SF22">
    <property type="entry name" value="TRANSCRIPTION FACTOR HHO5"/>
    <property type="match status" value="1"/>
</dbReference>
<dbReference type="InterPro" id="IPR001005">
    <property type="entry name" value="SANT/Myb"/>
</dbReference>
<dbReference type="OrthoDB" id="1110281at2759"/>
<evidence type="ECO:0000256" key="1">
    <source>
        <dbReference type="ARBA" id="ARBA00004123"/>
    </source>
</evidence>
<evidence type="ECO:0000256" key="5">
    <source>
        <dbReference type="ARBA" id="ARBA00023242"/>
    </source>
</evidence>
<gene>
    <name evidence="8" type="ORF">DCAR_0729537</name>
</gene>
<feature type="coiled-coil region" evidence="6">
    <location>
        <begin position="24"/>
        <end position="86"/>
    </location>
</feature>
<dbReference type="GO" id="GO:0003677">
    <property type="term" value="F:DNA binding"/>
    <property type="evidence" value="ECO:0007669"/>
    <property type="project" value="UniProtKB-KW"/>
</dbReference>
<name>A0A161Y873_DAUCS</name>
<proteinExistence type="predicted"/>
<evidence type="ECO:0000256" key="3">
    <source>
        <dbReference type="ARBA" id="ARBA00023125"/>
    </source>
</evidence>
<dbReference type="Gramene" id="KZM88629">
    <property type="protein sequence ID" value="KZM88629"/>
    <property type="gene ID" value="DCAR_025704"/>
</dbReference>
<evidence type="ECO:0000256" key="7">
    <source>
        <dbReference type="SAM" id="MobiDB-lite"/>
    </source>
</evidence>
<feature type="compositionally biased region" description="Polar residues" evidence="7">
    <location>
        <begin position="134"/>
        <end position="143"/>
    </location>
</feature>
<dbReference type="InterPro" id="IPR044787">
    <property type="entry name" value="HHO5-like"/>
</dbReference>
<dbReference type="InterPro" id="IPR009057">
    <property type="entry name" value="Homeodomain-like_sf"/>
</dbReference>
<evidence type="ECO:0000256" key="6">
    <source>
        <dbReference type="SAM" id="Coils"/>
    </source>
</evidence>
<reference evidence="8" key="2">
    <citation type="submission" date="2022-03" db="EMBL/GenBank/DDBJ databases">
        <title>Draft title - Genomic analysis of global carrot germplasm unveils the trajectory of domestication and the origin of high carotenoid orange carrot.</title>
        <authorList>
            <person name="Iorizzo M."/>
            <person name="Ellison S."/>
            <person name="Senalik D."/>
            <person name="Macko-Podgorni A."/>
            <person name="Grzebelus D."/>
            <person name="Bostan H."/>
            <person name="Rolling W."/>
            <person name="Curaba J."/>
            <person name="Simon P."/>
        </authorList>
    </citation>
    <scope>NUCLEOTIDE SEQUENCE</scope>
    <source>
        <tissue evidence="8">Leaf</tissue>
    </source>
</reference>
<dbReference type="PANTHER" id="PTHR31003">
    <property type="entry name" value="MYB FAMILY TRANSCRIPTION FACTOR"/>
    <property type="match status" value="1"/>
</dbReference>
<keyword evidence="3" id="KW-0238">DNA-binding</keyword>
<dbReference type="Pfam" id="PF26575">
    <property type="entry name" value="HHO5_N"/>
    <property type="match status" value="1"/>
</dbReference>
<dbReference type="InterPro" id="IPR006447">
    <property type="entry name" value="Myb_dom_plants"/>
</dbReference>
<accession>A0A161Y873</accession>
<dbReference type="KEGG" id="dcr:108194969"/>
<dbReference type="InterPro" id="IPR017930">
    <property type="entry name" value="Myb_dom"/>
</dbReference>
<dbReference type="PROSITE" id="PS51294">
    <property type="entry name" value="HTH_MYB"/>
    <property type="match status" value="1"/>
</dbReference>
<dbReference type="Pfam" id="PF00249">
    <property type="entry name" value="Myb_DNA-binding"/>
    <property type="match status" value="1"/>
</dbReference>
<comment type="subcellular location">
    <subcellularLocation>
        <location evidence="1">Nucleus</location>
    </subcellularLocation>
</comment>
<evidence type="ECO:0000256" key="2">
    <source>
        <dbReference type="ARBA" id="ARBA00023015"/>
    </source>
</evidence>
<keyword evidence="5" id="KW-0539">Nucleus</keyword>
<keyword evidence="4" id="KW-0804">Transcription</keyword>
<feature type="region of interest" description="Disordered" evidence="7">
    <location>
        <begin position="87"/>
        <end position="118"/>
    </location>
</feature>
<keyword evidence="2" id="KW-0805">Transcription regulation</keyword>
<dbReference type="Gene3D" id="1.10.10.60">
    <property type="entry name" value="Homeodomain-like"/>
    <property type="match status" value="1"/>
</dbReference>
<dbReference type="GO" id="GO:0003700">
    <property type="term" value="F:DNA-binding transcription factor activity"/>
    <property type="evidence" value="ECO:0007669"/>
    <property type="project" value="InterPro"/>
</dbReference>
<dbReference type="InterPro" id="IPR058673">
    <property type="entry name" value="HHO5-like_N"/>
</dbReference>
<dbReference type="Proteomes" id="UP000077755">
    <property type="component" value="Chromosome 7"/>
</dbReference>
<dbReference type="SUPFAM" id="SSF46689">
    <property type="entry name" value="Homeodomain-like"/>
    <property type="match status" value="1"/>
</dbReference>
<dbReference type="NCBIfam" id="TIGR01557">
    <property type="entry name" value="myb_SHAQKYF"/>
    <property type="match status" value="1"/>
</dbReference>
<dbReference type="AlphaFoldDB" id="A0A161Y873"/>
<feature type="region of interest" description="Disordered" evidence="7">
    <location>
        <begin position="134"/>
        <end position="157"/>
    </location>
</feature>
<organism evidence="8 9">
    <name type="scientific">Daucus carota subsp. sativus</name>
    <name type="common">Carrot</name>
    <dbReference type="NCBI Taxonomy" id="79200"/>
    <lineage>
        <taxon>Eukaryota</taxon>
        <taxon>Viridiplantae</taxon>
        <taxon>Streptophyta</taxon>
        <taxon>Embryophyta</taxon>
        <taxon>Tracheophyta</taxon>
        <taxon>Spermatophyta</taxon>
        <taxon>Magnoliopsida</taxon>
        <taxon>eudicotyledons</taxon>
        <taxon>Gunneridae</taxon>
        <taxon>Pentapetalae</taxon>
        <taxon>asterids</taxon>
        <taxon>campanulids</taxon>
        <taxon>Apiales</taxon>
        <taxon>Apiaceae</taxon>
        <taxon>Apioideae</taxon>
        <taxon>Scandiceae</taxon>
        <taxon>Daucinae</taxon>
        <taxon>Daucus</taxon>
        <taxon>Daucus sect. Daucus</taxon>
    </lineage>
</organism>
<keyword evidence="9" id="KW-1185">Reference proteome</keyword>
<dbReference type="GO" id="GO:0005634">
    <property type="term" value="C:nucleus"/>
    <property type="evidence" value="ECO:0007669"/>
    <property type="project" value="UniProtKB-SubCell"/>
</dbReference>
<keyword evidence="6" id="KW-0175">Coiled coil</keyword>
<protein>
    <submittedName>
        <fullName evidence="8">Uncharacterized protein</fullName>
    </submittedName>
</protein>
<sequence>MDIDLNSSLLYLNVSDLMAHIAVIDNTSEKVEKLNDYVKELNAEMIRIKESNCHSPLCILILTEAIQKLEKEIQHYYKDMKDNREIEGRVTLENGNPKGAEMPGKSSDANKGNSMSSIQLGGKSIAYDTTKQTDAVHDNSSGSMREIAGSYENPRTQNNVNINQSGSAVIHYQGESRVIIRETSNFNNVQHSSIAMVGLNFSGNYVTHVNHHPPASMMDPQKKPRLRWTHDLHREFMRAVDELGGPNVATPKKIIAKIPMHNLTTDEVKSHLQKCRQHARKSNLAAQTTSAALPHNPH</sequence>
<dbReference type="EMBL" id="CP093349">
    <property type="protein sequence ID" value="WOH10076.1"/>
    <property type="molecule type" value="Genomic_DNA"/>
</dbReference>
<evidence type="ECO:0000313" key="8">
    <source>
        <dbReference type="EMBL" id="WOH10076.1"/>
    </source>
</evidence>
<feature type="region of interest" description="Disordered" evidence="7">
    <location>
        <begin position="278"/>
        <end position="298"/>
    </location>
</feature>
<reference evidence="8" key="1">
    <citation type="journal article" date="2016" name="Nat. Genet.">
        <title>A high-quality carrot genome assembly provides new insights into carotenoid accumulation and asterid genome evolution.</title>
        <authorList>
            <person name="Iorizzo M."/>
            <person name="Ellison S."/>
            <person name="Senalik D."/>
            <person name="Zeng P."/>
            <person name="Satapoomin P."/>
            <person name="Huang J."/>
            <person name="Bowman M."/>
            <person name="Iovene M."/>
            <person name="Sanseverino W."/>
            <person name="Cavagnaro P."/>
            <person name="Yildiz M."/>
            <person name="Macko-Podgorni A."/>
            <person name="Moranska E."/>
            <person name="Grzebelus E."/>
            <person name="Grzebelus D."/>
            <person name="Ashrafi H."/>
            <person name="Zheng Z."/>
            <person name="Cheng S."/>
            <person name="Spooner D."/>
            <person name="Van Deynze A."/>
            <person name="Simon P."/>
        </authorList>
    </citation>
    <scope>NUCLEOTIDE SEQUENCE</scope>
    <source>
        <tissue evidence="8">Leaf</tissue>
    </source>
</reference>
<feature type="compositionally biased region" description="Polar residues" evidence="7">
    <location>
        <begin position="107"/>
        <end position="118"/>
    </location>
</feature>